<dbReference type="EMBL" id="CP028137">
    <property type="protein sequence ID" value="AZZ53372.1"/>
    <property type="molecule type" value="Genomic_DNA"/>
</dbReference>
<evidence type="ECO:0000256" key="7">
    <source>
        <dbReference type="SAM" id="Phobius"/>
    </source>
</evidence>
<dbReference type="InterPro" id="IPR036938">
    <property type="entry name" value="PAP2/HPO_sf"/>
</dbReference>
<feature type="transmembrane region" description="Helical" evidence="7">
    <location>
        <begin position="27"/>
        <end position="50"/>
    </location>
</feature>
<dbReference type="Pfam" id="PF01569">
    <property type="entry name" value="PAP2"/>
    <property type="match status" value="1"/>
</dbReference>
<feature type="domain" description="Phosphatidic acid phosphatase type 2/haloperoxidase" evidence="8">
    <location>
        <begin position="61"/>
        <end position="165"/>
    </location>
</feature>
<feature type="transmembrane region" description="Helical" evidence="7">
    <location>
        <begin position="56"/>
        <end position="76"/>
    </location>
</feature>
<evidence type="ECO:0000256" key="5">
    <source>
        <dbReference type="ARBA" id="ARBA00022989"/>
    </source>
</evidence>
<organism evidence="9 10">
    <name type="scientific">Rathayibacter festucae DSM 15932</name>
    <dbReference type="NCBI Taxonomy" id="1328866"/>
    <lineage>
        <taxon>Bacteria</taxon>
        <taxon>Bacillati</taxon>
        <taxon>Actinomycetota</taxon>
        <taxon>Actinomycetes</taxon>
        <taxon>Micrococcales</taxon>
        <taxon>Microbacteriaceae</taxon>
        <taxon>Rathayibacter</taxon>
    </lineage>
</organism>
<dbReference type="KEGG" id="rfs:C1I64_15910"/>
<evidence type="ECO:0000256" key="1">
    <source>
        <dbReference type="ARBA" id="ARBA00004651"/>
    </source>
</evidence>
<dbReference type="InterPro" id="IPR000326">
    <property type="entry name" value="PAP2/HPO"/>
</dbReference>
<proteinExistence type="predicted"/>
<feature type="transmembrane region" description="Helical" evidence="7">
    <location>
        <begin position="150"/>
        <end position="171"/>
    </location>
</feature>
<feature type="transmembrane region" description="Helical" evidence="7">
    <location>
        <begin position="112"/>
        <end position="138"/>
    </location>
</feature>
<dbReference type="AlphaFoldDB" id="A0A3T0T481"/>
<dbReference type="SUPFAM" id="SSF48317">
    <property type="entry name" value="Acid phosphatase/Vanadium-dependent haloperoxidase"/>
    <property type="match status" value="1"/>
</dbReference>
<dbReference type="GO" id="GO:0005886">
    <property type="term" value="C:plasma membrane"/>
    <property type="evidence" value="ECO:0007669"/>
    <property type="project" value="UniProtKB-SubCell"/>
</dbReference>
<evidence type="ECO:0000256" key="6">
    <source>
        <dbReference type="ARBA" id="ARBA00023136"/>
    </source>
</evidence>
<dbReference type="SMART" id="SM00014">
    <property type="entry name" value="acidPPc"/>
    <property type="match status" value="1"/>
</dbReference>
<sequence>MSTLRSRESAVIVAVQRSPLARPLRPVARWLSFFGEHAAGWLLLGVVGAFADPSRFWAWALCDVAIVVAHGLSIVIKRVVRRPRPLGEGVEVRGTAPSKLSFPSSHASSTTAAAIVFAVMLPALWPLAVLVVLVMLLSRIVLGMHFPTDVLAGAALGTLAALAALPFLPLLSF</sequence>
<comment type="subcellular location">
    <subcellularLocation>
        <location evidence="1">Cell membrane</location>
        <topology evidence="1">Multi-pass membrane protein</topology>
    </subcellularLocation>
</comment>
<keyword evidence="6 7" id="KW-0472">Membrane</keyword>
<evidence type="ECO:0000313" key="9">
    <source>
        <dbReference type="EMBL" id="AZZ53372.1"/>
    </source>
</evidence>
<dbReference type="RefSeq" id="WP_127887870.1">
    <property type="nucleotide sequence ID" value="NZ_CP028137.1"/>
</dbReference>
<keyword evidence="2" id="KW-1003">Cell membrane</keyword>
<dbReference type="Gene3D" id="1.20.144.10">
    <property type="entry name" value="Phosphatidic acid phosphatase type 2/haloperoxidase"/>
    <property type="match status" value="1"/>
</dbReference>
<keyword evidence="4" id="KW-0378">Hydrolase</keyword>
<evidence type="ECO:0000256" key="2">
    <source>
        <dbReference type="ARBA" id="ARBA00022475"/>
    </source>
</evidence>
<dbReference type="PANTHER" id="PTHR14969:SF62">
    <property type="entry name" value="DECAPRENYLPHOSPHORYL-5-PHOSPHORIBOSE PHOSPHATASE RV3807C-RELATED"/>
    <property type="match status" value="1"/>
</dbReference>
<keyword evidence="3 7" id="KW-0812">Transmembrane</keyword>
<dbReference type="PANTHER" id="PTHR14969">
    <property type="entry name" value="SPHINGOSINE-1-PHOSPHATE PHOSPHOHYDROLASE"/>
    <property type="match status" value="1"/>
</dbReference>
<evidence type="ECO:0000259" key="8">
    <source>
        <dbReference type="SMART" id="SM00014"/>
    </source>
</evidence>
<dbReference type="GO" id="GO:0016787">
    <property type="term" value="F:hydrolase activity"/>
    <property type="evidence" value="ECO:0007669"/>
    <property type="project" value="UniProtKB-KW"/>
</dbReference>
<keyword evidence="5 7" id="KW-1133">Transmembrane helix</keyword>
<evidence type="ECO:0000256" key="4">
    <source>
        <dbReference type="ARBA" id="ARBA00022801"/>
    </source>
</evidence>
<reference evidence="9 10" key="1">
    <citation type="submission" date="2018-03" db="EMBL/GenBank/DDBJ databases">
        <title>Bacteriophage NCPPB3778 and a type I-E CRISPR drive the evolution of the US Biological Select Agent, Rathayibacter toxicus.</title>
        <authorList>
            <person name="Davis E.W.II."/>
            <person name="Tabima J.F."/>
            <person name="Weisberg A.J."/>
            <person name="Dantas Lopes L."/>
            <person name="Wiseman M.S."/>
            <person name="Wiseman M.S."/>
            <person name="Pupko T."/>
            <person name="Belcher M.S."/>
            <person name="Sechler A.J."/>
            <person name="Tancos M.A."/>
            <person name="Schroeder B.K."/>
            <person name="Murray T.D."/>
            <person name="Luster D.G."/>
            <person name="Schneider W.L."/>
            <person name="Rogers E."/>
            <person name="Andreote F.D."/>
            <person name="Grunwald N.J."/>
            <person name="Putnam M.L."/>
            <person name="Chang J.H."/>
        </authorList>
    </citation>
    <scope>NUCLEOTIDE SEQUENCE [LARGE SCALE GENOMIC DNA]</scope>
    <source>
        <strain evidence="9 10">DSM 15932</strain>
    </source>
</reference>
<evidence type="ECO:0000313" key="10">
    <source>
        <dbReference type="Proteomes" id="UP000285317"/>
    </source>
</evidence>
<evidence type="ECO:0000256" key="3">
    <source>
        <dbReference type="ARBA" id="ARBA00022692"/>
    </source>
</evidence>
<gene>
    <name evidence="9" type="ORF">C1I64_15910</name>
</gene>
<dbReference type="Proteomes" id="UP000285317">
    <property type="component" value="Chromosome"/>
</dbReference>
<accession>A0A3T0T481</accession>
<name>A0A3T0T481_9MICO</name>
<protein>
    <submittedName>
        <fullName evidence="9">Phosphatase PAP2 family protein</fullName>
    </submittedName>
</protein>